<dbReference type="InterPro" id="IPR036291">
    <property type="entry name" value="NAD(P)-bd_dom_sf"/>
</dbReference>
<dbReference type="Proteomes" id="UP001162031">
    <property type="component" value="Unassembled WGS sequence"/>
</dbReference>
<dbReference type="InterPro" id="IPR002347">
    <property type="entry name" value="SDR_fam"/>
</dbReference>
<sequence length="231" mass="24727">MTAKTVLITGSNRGIGLALATHYKSEGWKVIGCARNVDGATDLQRLEPWKLLTLDTSSEESVDAVAATLQGVPIHLLINNAGVMNAHDLQSTTKADLLHHYEVNAVGPFLTTRALLPNLRLATAAEDPAFVAQVTSRMGCISANESGGAYGYRASKSALNMLSKCLAMDLTKENIGCLLLHPGYVKTAMVDYRGPISIQDSVKGLTAIIARAKLEDSAKVLHFEKGDVIPW</sequence>
<dbReference type="PRINTS" id="PR00081">
    <property type="entry name" value="GDHRDH"/>
</dbReference>
<dbReference type="SUPFAM" id="SSF51735">
    <property type="entry name" value="NAD(P)-binding Rossmann-fold domains"/>
    <property type="match status" value="1"/>
</dbReference>
<name>A0AAV0U9J1_HYABA</name>
<dbReference type="PANTHER" id="PTHR45458:SF1">
    <property type="entry name" value="SHORT CHAIN DEHYDROGENASE"/>
    <property type="match status" value="1"/>
</dbReference>
<dbReference type="PANTHER" id="PTHR45458">
    <property type="entry name" value="SHORT-CHAIN DEHYDROGENASE/REDUCTASE SDR"/>
    <property type="match status" value="1"/>
</dbReference>
<dbReference type="GO" id="GO:0016616">
    <property type="term" value="F:oxidoreductase activity, acting on the CH-OH group of donors, NAD or NADP as acceptor"/>
    <property type="evidence" value="ECO:0007669"/>
    <property type="project" value="TreeGrafter"/>
</dbReference>
<comment type="similarity">
    <text evidence="1">Belongs to the short-chain dehydrogenases/reductases (SDR) family.</text>
</comment>
<keyword evidence="3" id="KW-1185">Reference proteome</keyword>
<proteinExistence type="inferred from homology"/>
<dbReference type="Pfam" id="PF00106">
    <property type="entry name" value="adh_short"/>
    <property type="match status" value="1"/>
</dbReference>
<dbReference type="CDD" id="cd05325">
    <property type="entry name" value="carb_red_sniffer_like_SDR_c"/>
    <property type="match status" value="1"/>
</dbReference>
<evidence type="ECO:0000313" key="2">
    <source>
        <dbReference type="EMBL" id="CAI5733302.1"/>
    </source>
</evidence>
<dbReference type="InterPro" id="IPR052184">
    <property type="entry name" value="SDR_enzymes"/>
</dbReference>
<accession>A0AAV0U9J1</accession>
<dbReference type="Gene3D" id="3.40.50.720">
    <property type="entry name" value="NAD(P)-binding Rossmann-like Domain"/>
    <property type="match status" value="1"/>
</dbReference>
<dbReference type="AlphaFoldDB" id="A0AAV0U9J1"/>
<dbReference type="EMBL" id="CANTFL010001193">
    <property type="protein sequence ID" value="CAI5733302.1"/>
    <property type="molecule type" value="Genomic_DNA"/>
</dbReference>
<gene>
    <name evidence="2" type="ORF">HBR001_LOCUS5796</name>
</gene>
<comment type="caution">
    <text evidence="2">The sequence shown here is derived from an EMBL/GenBank/DDBJ whole genome shotgun (WGS) entry which is preliminary data.</text>
</comment>
<evidence type="ECO:0000256" key="1">
    <source>
        <dbReference type="RuleBase" id="RU000363"/>
    </source>
</evidence>
<evidence type="ECO:0008006" key="4">
    <source>
        <dbReference type="Google" id="ProtNLM"/>
    </source>
</evidence>
<reference evidence="2" key="1">
    <citation type="submission" date="2022-12" db="EMBL/GenBank/DDBJ databases">
        <authorList>
            <person name="Webb A."/>
        </authorList>
    </citation>
    <scope>NUCLEOTIDE SEQUENCE</scope>
    <source>
        <strain evidence="2">Hp1</strain>
    </source>
</reference>
<protein>
    <recommendedName>
        <fullName evidence="4">C-factor</fullName>
    </recommendedName>
</protein>
<organism evidence="2 3">
    <name type="scientific">Hyaloperonospora brassicae</name>
    <name type="common">Brassica downy mildew</name>
    <name type="synonym">Peronospora brassicae</name>
    <dbReference type="NCBI Taxonomy" id="162125"/>
    <lineage>
        <taxon>Eukaryota</taxon>
        <taxon>Sar</taxon>
        <taxon>Stramenopiles</taxon>
        <taxon>Oomycota</taxon>
        <taxon>Peronosporomycetes</taxon>
        <taxon>Peronosporales</taxon>
        <taxon>Peronosporaceae</taxon>
        <taxon>Hyaloperonospora</taxon>
    </lineage>
</organism>
<dbReference type="PRINTS" id="PR00080">
    <property type="entry name" value="SDRFAMILY"/>
</dbReference>
<evidence type="ECO:0000313" key="3">
    <source>
        <dbReference type="Proteomes" id="UP001162031"/>
    </source>
</evidence>